<reference evidence="1" key="1">
    <citation type="submission" date="2022-05" db="EMBL/GenBank/DDBJ databases">
        <title>Chromosome-level genome of Chaenocephalus aceratus.</title>
        <authorList>
            <person name="Park H."/>
        </authorList>
    </citation>
    <scope>NUCLEOTIDE SEQUENCE</scope>
    <source>
        <strain evidence="1">KU_202001</strain>
    </source>
</reference>
<protein>
    <submittedName>
        <fullName evidence="1">Uncharacterized protein</fullName>
    </submittedName>
</protein>
<comment type="caution">
    <text evidence="1">The sequence shown here is derived from an EMBL/GenBank/DDBJ whole genome shotgun (WGS) entry which is preliminary data.</text>
</comment>
<organism evidence="1 2">
    <name type="scientific">Chaenocephalus aceratus</name>
    <name type="common">Blackfin icefish</name>
    <name type="synonym">Chaenichthys aceratus</name>
    <dbReference type="NCBI Taxonomy" id="36190"/>
    <lineage>
        <taxon>Eukaryota</taxon>
        <taxon>Metazoa</taxon>
        <taxon>Chordata</taxon>
        <taxon>Craniata</taxon>
        <taxon>Vertebrata</taxon>
        <taxon>Euteleostomi</taxon>
        <taxon>Actinopterygii</taxon>
        <taxon>Neopterygii</taxon>
        <taxon>Teleostei</taxon>
        <taxon>Neoteleostei</taxon>
        <taxon>Acanthomorphata</taxon>
        <taxon>Eupercaria</taxon>
        <taxon>Perciformes</taxon>
        <taxon>Notothenioidei</taxon>
        <taxon>Channichthyidae</taxon>
        <taxon>Chaenocephalus</taxon>
    </lineage>
</organism>
<keyword evidence="2" id="KW-1185">Reference proteome</keyword>
<gene>
    <name evidence="1" type="ORF">KUCAC02_003874</name>
</gene>
<evidence type="ECO:0000313" key="2">
    <source>
        <dbReference type="Proteomes" id="UP001057452"/>
    </source>
</evidence>
<proteinExistence type="predicted"/>
<dbReference type="EMBL" id="CM043798">
    <property type="protein sequence ID" value="KAI4814689.1"/>
    <property type="molecule type" value="Genomic_DNA"/>
</dbReference>
<name>A0ACB9WNI3_CHAAC</name>
<accession>A0ACB9WNI3</accession>
<sequence length="136" mass="15113">MLSGSLPSAPELSSESQHIVDCPGSLSALSLEVFQTQQGAVCIENNSIPTVHHRISHRCNVDSKVSRVAWLNRTIILFAGSEKWSLDPRVILMENTAVTEYSIMIQNVDVHDEGALRLLHPYKQETKIHKGACHRS</sequence>
<dbReference type="Proteomes" id="UP001057452">
    <property type="component" value="Chromosome 14"/>
</dbReference>
<evidence type="ECO:0000313" key="1">
    <source>
        <dbReference type="EMBL" id="KAI4814689.1"/>
    </source>
</evidence>
<feature type="non-terminal residue" evidence="1">
    <location>
        <position position="136"/>
    </location>
</feature>